<dbReference type="CDD" id="cd00093">
    <property type="entry name" value="HTH_XRE"/>
    <property type="match status" value="1"/>
</dbReference>
<keyword evidence="1" id="KW-0238">DNA-binding</keyword>
<dbReference type="Proteomes" id="UP000316639">
    <property type="component" value="Unassembled WGS sequence"/>
</dbReference>
<dbReference type="Gene3D" id="1.25.40.10">
    <property type="entry name" value="Tetratricopeptide repeat domain"/>
    <property type="match status" value="1"/>
</dbReference>
<evidence type="ECO:0000313" key="3">
    <source>
        <dbReference type="EMBL" id="TWP52476.1"/>
    </source>
</evidence>
<dbReference type="PANTHER" id="PTHR46797:SF1">
    <property type="entry name" value="METHYLPHOSPHONATE SYNTHASE"/>
    <property type="match status" value="1"/>
</dbReference>
<sequence>MTRFGARLRAARQQRGLSQKDLACPGVSMSYVSRLESGERVPSAAVVRRLAEVLDMDPDELMVDEDRTAMQDEALAWCEALLAYHDGDLLMAVDLLETLGKRSDEEMFGWCVRWTRLVMLARQRDHDGLLLAAAKLRKSWTPGPAVDALVEVMRAQALRRLGRSAESVRAATEAVELAHGEGERVRRVHTRALIALCSELAAAGRLADAEQVVDQLSARLPDLGRDRLAISTWWVRARVADRLGDRTEAAHCIREAVGLLDDYDGDPEFRCRVRLAGASIALRTPGANLDDIVALLDVVEATVAVISKPAEIVAHAQALRGELALRYGEVDRACELASQALETEALDEEQQLRCSLLLVRAADEVDDSERAAAARLALAALLDRINPEGVDPLLWRDVARIALRKH</sequence>
<organism evidence="3 4">
    <name type="scientific">Lentzea tibetensis</name>
    <dbReference type="NCBI Taxonomy" id="2591470"/>
    <lineage>
        <taxon>Bacteria</taxon>
        <taxon>Bacillati</taxon>
        <taxon>Actinomycetota</taxon>
        <taxon>Actinomycetes</taxon>
        <taxon>Pseudonocardiales</taxon>
        <taxon>Pseudonocardiaceae</taxon>
        <taxon>Lentzea</taxon>
    </lineage>
</organism>
<dbReference type="Pfam" id="PF13560">
    <property type="entry name" value="HTH_31"/>
    <property type="match status" value="1"/>
</dbReference>
<dbReference type="PROSITE" id="PS50943">
    <property type="entry name" value="HTH_CROC1"/>
    <property type="match status" value="1"/>
</dbReference>
<dbReference type="SUPFAM" id="SSF47413">
    <property type="entry name" value="lambda repressor-like DNA-binding domains"/>
    <property type="match status" value="1"/>
</dbReference>
<dbReference type="GO" id="GO:0005829">
    <property type="term" value="C:cytosol"/>
    <property type="evidence" value="ECO:0007669"/>
    <property type="project" value="TreeGrafter"/>
</dbReference>
<name>A0A563EXQ9_9PSEU</name>
<keyword evidence="4" id="KW-1185">Reference proteome</keyword>
<dbReference type="OrthoDB" id="3675359at2"/>
<dbReference type="InterPro" id="IPR001387">
    <property type="entry name" value="Cro/C1-type_HTH"/>
</dbReference>
<dbReference type="InterPro" id="IPR010982">
    <property type="entry name" value="Lambda_DNA-bd_dom_sf"/>
</dbReference>
<evidence type="ECO:0000256" key="1">
    <source>
        <dbReference type="ARBA" id="ARBA00023125"/>
    </source>
</evidence>
<proteinExistence type="predicted"/>
<dbReference type="PANTHER" id="PTHR46797">
    <property type="entry name" value="HTH-TYPE TRANSCRIPTIONAL REGULATOR"/>
    <property type="match status" value="1"/>
</dbReference>
<accession>A0A563EXQ9</accession>
<dbReference type="InterPro" id="IPR011990">
    <property type="entry name" value="TPR-like_helical_dom_sf"/>
</dbReference>
<dbReference type="SMART" id="SM00530">
    <property type="entry name" value="HTH_XRE"/>
    <property type="match status" value="1"/>
</dbReference>
<comment type="caution">
    <text evidence="3">The sequence shown here is derived from an EMBL/GenBank/DDBJ whole genome shotgun (WGS) entry which is preliminary data.</text>
</comment>
<evidence type="ECO:0000259" key="2">
    <source>
        <dbReference type="PROSITE" id="PS50943"/>
    </source>
</evidence>
<dbReference type="AlphaFoldDB" id="A0A563EXQ9"/>
<reference evidence="3 4" key="1">
    <citation type="submission" date="2019-07" db="EMBL/GenBank/DDBJ databases">
        <title>Lentzea xizangensis sp. nov., isolated from Qinghai-Tibetan Plateau Soils.</title>
        <authorList>
            <person name="Huang J."/>
        </authorList>
    </citation>
    <scope>NUCLEOTIDE SEQUENCE [LARGE SCALE GENOMIC DNA]</scope>
    <source>
        <strain evidence="3 4">FXJ1.1311</strain>
    </source>
</reference>
<dbReference type="GO" id="GO:0003677">
    <property type="term" value="F:DNA binding"/>
    <property type="evidence" value="ECO:0007669"/>
    <property type="project" value="UniProtKB-KW"/>
</dbReference>
<evidence type="ECO:0000313" key="4">
    <source>
        <dbReference type="Proteomes" id="UP000316639"/>
    </source>
</evidence>
<feature type="domain" description="HTH cro/C1-type" evidence="2">
    <location>
        <begin position="8"/>
        <end position="61"/>
    </location>
</feature>
<dbReference type="RefSeq" id="WP_146350532.1">
    <property type="nucleotide sequence ID" value="NZ_VOBR01000005.1"/>
</dbReference>
<dbReference type="SUPFAM" id="SSF48452">
    <property type="entry name" value="TPR-like"/>
    <property type="match status" value="1"/>
</dbReference>
<gene>
    <name evidence="3" type="ORF">FKR81_09085</name>
</gene>
<protein>
    <submittedName>
        <fullName evidence="3">Helix-turn-helix transcriptional regulator</fullName>
    </submittedName>
</protein>
<dbReference type="Gene3D" id="1.10.260.40">
    <property type="entry name" value="lambda repressor-like DNA-binding domains"/>
    <property type="match status" value="1"/>
</dbReference>
<dbReference type="InterPro" id="IPR050807">
    <property type="entry name" value="TransReg_Diox_bact_type"/>
</dbReference>
<dbReference type="GO" id="GO:0003700">
    <property type="term" value="F:DNA-binding transcription factor activity"/>
    <property type="evidence" value="ECO:0007669"/>
    <property type="project" value="TreeGrafter"/>
</dbReference>
<dbReference type="EMBL" id="VOBR01000005">
    <property type="protein sequence ID" value="TWP52476.1"/>
    <property type="molecule type" value="Genomic_DNA"/>
</dbReference>